<keyword evidence="11" id="KW-0810">Translation regulation</keyword>
<evidence type="ECO:0000256" key="17">
    <source>
        <dbReference type="ARBA" id="ARBA00031890"/>
    </source>
</evidence>
<comment type="pathway">
    <text evidence="4">Carbohydrate degradation; glycolysis; pyruvate from D-glyceraldehyde 3-phosphate: step 1/5.</text>
</comment>
<dbReference type="Pfam" id="PF02800">
    <property type="entry name" value="Gp_dh_C"/>
    <property type="match status" value="1"/>
</dbReference>
<dbReference type="GO" id="GO:0005634">
    <property type="term" value="C:nucleus"/>
    <property type="evidence" value="ECO:0007669"/>
    <property type="project" value="UniProtKB-SubCell"/>
</dbReference>
<keyword evidence="9" id="KW-0053">Apoptosis</keyword>
<evidence type="ECO:0000259" key="22">
    <source>
        <dbReference type="Pfam" id="PF02800"/>
    </source>
</evidence>
<dbReference type="PRINTS" id="PR00078">
    <property type="entry name" value="G3PDHDRGNASE"/>
</dbReference>
<evidence type="ECO:0000256" key="13">
    <source>
        <dbReference type="ARBA" id="ARBA00023027"/>
    </source>
</evidence>
<sequence length="184" mass="19257">MTIITAIQKTSDDPSGKLWHDGSGVAQKIIPDTTKPLNRKLTGMAFHVPIPNVSVMDTTCCLEKAAKDEDIKVASEGPPLKGILGNTEDQVVSFIRYDFNSDTHSSTFVTGADKEMAFFVPWIRKLLSPRASQSPGLLAPGGGGGLSVSAGSEQREATGGDGEAGTVNSRVEKGEGDRGALPGS</sequence>
<organism evidence="23 24">
    <name type="scientific">Myodes glareolus</name>
    <name type="common">Bank vole</name>
    <name type="synonym">Clethrionomys glareolus</name>
    <dbReference type="NCBI Taxonomy" id="447135"/>
    <lineage>
        <taxon>Eukaryota</taxon>
        <taxon>Metazoa</taxon>
        <taxon>Chordata</taxon>
        <taxon>Craniata</taxon>
        <taxon>Vertebrata</taxon>
        <taxon>Euteleostomi</taxon>
        <taxon>Mammalia</taxon>
        <taxon>Eutheria</taxon>
        <taxon>Euarchontoglires</taxon>
        <taxon>Glires</taxon>
        <taxon>Rodentia</taxon>
        <taxon>Myomorpha</taxon>
        <taxon>Muroidea</taxon>
        <taxon>Cricetidae</taxon>
        <taxon>Arvicolinae</taxon>
        <taxon>Myodes</taxon>
    </lineage>
</organism>
<evidence type="ECO:0000256" key="9">
    <source>
        <dbReference type="ARBA" id="ARBA00022703"/>
    </source>
</evidence>
<proteinExistence type="inferred from homology"/>
<evidence type="ECO:0000256" key="1">
    <source>
        <dbReference type="ARBA" id="ARBA00004123"/>
    </source>
</evidence>
<evidence type="ECO:0000313" key="24">
    <source>
        <dbReference type="Proteomes" id="UP001488838"/>
    </source>
</evidence>
<keyword evidence="24" id="KW-1185">Reference proteome</keyword>
<comment type="catalytic activity">
    <reaction evidence="19">
        <text>D-glyceraldehyde 3-phosphate + phosphate + NAD(+) = (2R)-3-phospho-glyceroyl phosphate + NADH + H(+)</text>
        <dbReference type="Rhea" id="RHEA:10300"/>
        <dbReference type="ChEBI" id="CHEBI:15378"/>
        <dbReference type="ChEBI" id="CHEBI:43474"/>
        <dbReference type="ChEBI" id="CHEBI:57540"/>
        <dbReference type="ChEBI" id="CHEBI:57604"/>
        <dbReference type="ChEBI" id="CHEBI:57945"/>
        <dbReference type="ChEBI" id="CHEBI:59776"/>
        <dbReference type="EC" id="1.2.1.12"/>
    </reaction>
</comment>
<keyword evidence="13" id="KW-0520">NAD</keyword>
<name>A0AAW0H7L7_MYOGA</name>
<keyword evidence="7" id="KW-0963">Cytoplasm</keyword>
<evidence type="ECO:0000256" key="4">
    <source>
        <dbReference type="ARBA" id="ARBA00004869"/>
    </source>
</evidence>
<evidence type="ECO:0000256" key="11">
    <source>
        <dbReference type="ARBA" id="ARBA00022845"/>
    </source>
</evidence>
<dbReference type="SUPFAM" id="SSF55347">
    <property type="entry name" value="Glyceraldehyde-3-phosphate dehydrogenase-like, C-terminal domain"/>
    <property type="match status" value="1"/>
</dbReference>
<dbReference type="GO" id="GO:0006417">
    <property type="term" value="P:regulation of translation"/>
    <property type="evidence" value="ECO:0007669"/>
    <property type="project" value="UniProtKB-KW"/>
</dbReference>
<evidence type="ECO:0000256" key="15">
    <source>
        <dbReference type="ARBA" id="ARBA00023212"/>
    </source>
</evidence>
<comment type="subcellular location">
    <subcellularLocation>
        <location evidence="2">Cytoplasm</location>
        <location evidence="2">Cytoskeleton</location>
    </subcellularLocation>
    <subcellularLocation>
        <location evidence="3">Cytoplasm</location>
        <location evidence="3">Cytosol</location>
    </subcellularLocation>
    <subcellularLocation>
        <location evidence="1">Nucleus</location>
    </subcellularLocation>
</comment>
<dbReference type="GO" id="GO:0006915">
    <property type="term" value="P:apoptotic process"/>
    <property type="evidence" value="ECO:0007669"/>
    <property type="project" value="UniProtKB-KW"/>
</dbReference>
<accession>A0AAW0H7L7</accession>
<dbReference type="InterPro" id="IPR020831">
    <property type="entry name" value="GlycerAld/Erythrose_P_DH"/>
</dbReference>
<feature type="region of interest" description="Disordered" evidence="21">
    <location>
        <begin position="134"/>
        <end position="184"/>
    </location>
</feature>
<evidence type="ECO:0000256" key="2">
    <source>
        <dbReference type="ARBA" id="ARBA00004245"/>
    </source>
</evidence>
<comment type="catalytic activity">
    <reaction evidence="20">
        <text>S-nitroso-L-cysteinyl-[GAPDH] + L-cysteinyl-[protein] = L-cysteinyl-[GAPDH] + S-nitroso-L-cysteinyl-[protein]</text>
        <dbReference type="Rhea" id="RHEA:66684"/>
        <dbReference type="Rhea" id="RHEA-COMP:10131"/>
        <dbReference type="Rhea" id="RHEA-COMP:17089"/>
        <dbReference type="Rhea" id="RHEA-COMP:17090"/>
        <dbReference type="Rhea" id="RHEA-COMP:17091"/>
        <dbReference type="ChEBI" id="CHEBI:29950"/>
        <dbReference type="ChEBI" id="CHEBI:149494"/>
    </reaction>
    <physiologicalReaction direction="left-to-right" evidence="20">
        <dbReference type="Rhea" id="RHEA:66685"/>
    </physiologicalReaction>
</comment>
<evidence type="ECO:0000256" key="3">
    <source>
        <dbReference type="ARBA" id="ARBA00004514"/>
    </source>
</evidence>
<reference evidence="23 24" key="1">
    <citation type="journal article" date="2023" name="bioRxiv">
        <title>Conserved and derived expression patterns and positive selection on dental genes reveal complex evolutionary context of ever-growing rodent molars.</title>
        <authorList>
            <person name="Calamari Z.T."/>
            <person name="Song A."/>
            <person name="Cohen E."/>
            <person name="Akter M."/>
            <person name="Roy R.D."/>
            <person name="Hallikas O."/>
            <person name="Christensen M.M."/>
            <person name="Li P."/>
            <person name="Marangoni P."/>
            <person name="Jernvall J."/>
            <person name="Klein O.D."/>
        </authorList>
    </citation>
    <scope>NUCLEOTIDE SEQUENCE [LARGE SCALE GENOMIC DNA]</scope>
    <source>
        <strain evidence="23">V071</strain>
    </source>
</reference>
<keyword evidence="10" id="KW-0702">S-nitrosylation</keyword>
<dbReference type="EMBL" id="JBBHLL010000786">
    <property type="protein sequence ID" value="KAK7797701.1"/>
    <property type="molecule type" value="Genomic_DNA"/>
</dbReference>
<dbReference type="EC" id="1.2.1.12" evidence="6"/>
<dbReference type="AlphaFoldDB" id="A0AAW0H7L7"/>
<evidence type="ECO:0000256" key="8">
    <source>
        <dbReference type="ARBA" id="ARBA00022679"/>
    </source>
</evidence>
<evidence type="ECO:0000256" key="19">
    <source>
        <dbReference type="ARBA" id="ARBA00047698"/>
    </source>
</evidence>
<evidence type="ECO:0000256" key="16">
    <source>
        <dbReference type="ARBA" id="ARBA00023242"/>
    </source>
</evidence>
<comment type="caution">
    <text evidence="23">The sequence shown here is derived from an EMBL/GenBank/DDBJ whole genome shotgun (WGS) entry which is preliminary data.</text>
</comment>
<keyword evidence="12" id="KW-0560">Oxidoreductase</keyword>
<dbReference type="GO" id="GO:0004365">
    <property type="term" value="F:glyceraldehyde-3-phosphate dehydrogenase (NAD+) (phosphorylating) activity"/>
    <property type="evidence" value="ECO:0007669"/>
    <property type="project" value="UniProtKB-EC"/>
</dbReference>
<evidence type="ECO:0000313" key="23">
    <source>
        <dbReference type="EMBL" id="KAK7797701.1"/>
    </source>
</evidence>
<dbReference type="PANTHER" id="PTHR10836">
    <property type="entry name" value="GLYCERALDEHYDE 3-PHOSPHATE DEHYDROGENASE"/>
    <property type="match status" value="1"/>
</dbReference>
<evidence type="ECO:0000256" key="12">
    <source>
        <dbReference type="ARBA" id="ARBA00023002"/>
    </source>
</evidence>
<feature type="domain" description="Glyceraldehyde 3-phosphate dehydrogenase catalytic" evidence="22">
    <location>
        <begin position="5"/>
        <end position="115"/>
    </location>
</feature>
<keyword evidence="16" id="KW-0539">Nucleus</keyword>
<keyword evidence="14" id="KW-0324">Glycolysis</keyword>
<evidence type="ECO:0000256" key="10">
    <source>
        <dbReference type="ARBA" id="ARBA00022799"/>
    </source>
</evidence>
<evidence type="ECO:0000256" key="7">
    <source>
        <dbReference type="ARBA" id="ARBA00022490"/>
    </source>
</evidence>
<dbReference type="GO" id="GO:0006096">
    <property type="term" value="P:glycolytic process"/>
    <property type="evidence" value="ECO:0007669"/>
    <property type="project" value="UniProtKB-KW"/>
</dbReference>
<evidence type="ECO:0000256" key="21">
    <source>
        <dbReference type="SAM" id="MobiDB-lite"/>
    </source>
</evidence>
<evidence type="ECO:0000256" key="18">
    <source>
        <dbReference type="ARBA" id="ARBA00046997"/>
    </source>
</evidence>
<dbReference type="PANTHER" id="PTHR10836:SF111">
    <property type="entry name" value="GLYCERALDEHYDE-3-PHOSPHATE DEHYDROGENASE"/>
    <property type="match status" value="1"/>
</dbReference>
<evidence type="ECO:0000256" key="20">
    <source>
        <dbReference type="ARBA" id="ARBA00048005"/>
    </source>
</evidence>
<comment type="subunit">
    <text evidence="18">Homotetramer. Interacts with TPPP; the interaction is direct. Interacts (when S-nitrosylated) with SIAH1; leading to nuclear translocation. Interacts with RILPL1/GOSPEL, leading to prevent the interaction between GAPDH and SIAH1 and prevent nuclear translocation. Interacts with CHP1; the interaction increases the binding of CHP1 with microtubules. Associates with microtubules. Interacts with EIF1AD, USP25, PRKCI and WARS1. Interacts with phosphorylated RPL13A; inhibited by oxidatively-modified low-densitity lipoprotein (LDL(ox)). Component of the GAIT complex. Interacts with FKBP6; leading to inhibit GAPDH catalytic activity. Interacts with TRAF2, promoting TRAF2 ubiquitination. Interacts with TRAF3, promoting TRAF3 ubiquitination.</text>
</comment>
<dbReference type="GO" id="GO:0016740">
    <property type="term" value="F:transferase activity"/>
    <property type="evidence" value="ECO:0007669"/>
    <property type="project" value="UniProtKB-KW"/>
</dbReference>
<keyword evidence="8" id="KW-0808">Transferase</keyword>
<gene>
    <name evidence="23" type="ORF">U0070_014365</name>
</gene>
<evidence type="ECO:0000256" key="6">
    <source>
        <dbReference type="ARBA" id="ARBA00013119"/>
    </source>
</evidence>
<keyword evidence="15" id="KW-0206">Cytoskeleton</keyword>
<dbReference type="InterPro" id="IPR020829">
    <property type="entry name" value="GlycerAld_3-P_DH_cat"/>
</dbReference>
<evidence type="ECO:0000256" key="5">
    <source>
        <dbReference type="ARBA" id="ARBA00007406"/>
    </source>
</evidence>
<protein>
    <recommendedName>
        <fullName evidence="6">glyceraldehyde-3-phosphate dehydrogenase (phosphorylating)</fullName>
        <ecNumber evidence="6">1.2.1.12</ecNumber>
    </recommendedName>
    <alternativeName>
        <fullName evidence="17">Peptidyl-cysteine S-nitrosylase GAPDH</fullName>
    </alternativeName>
</protein>
<dbReference type="GO" id="GO:0005856">
    <property type="term" value="C:cytoskeleton"/>
    <property type="evidence" value="ECO:0007669"/>
    <property type="project" value="UniProtKB-SubCell"/>
</dbReference>
<dbReference type="GO" id="GO:0005829">
    <property type="term" value="C:cytosol"/>
    <property type="evidence" value="ECO:0007669"/>
    <property type="project" value="UniProtKB-SubCell"/>
</dbReference>
<dbReference type="Proteomes" id="UP001488838">
    <property type="component" value="Unassembled WGS sequence"/>
</dbReference>
<comment type="similarity">
    <text evidence="5">Belongs to the glyceraldehyde-3-phosphate dehydrogenase family.</text>
</comment>
<dbReference type="Gene3D" id="3.30.360.10">
    <property type="entry name" value="Dihydrodipicolinate Reductase, domain 2"/>
    <property type="match status" value="1"/>
</dbReference>
<evidence type="ECO:0000256" key="14">
    <source>
        <dbReference type="ARBA" id="ARBA00023152"/>
    </source>
</evidence>